<gene>
    <name evidence="1" type="ORF">FLAG1_11918</name>
</gene>
<evidence type="ECO:0000313" key="2">
    <source>
        <dbReference type="Proteomes" id="UP000037904"/>
    </source>
</evidence>
<dbReference type="AlphaFoldDB" id="A0A0M9EL99"/>
<proteinExistence type="predicted"/>
<comment type="caution">
    <text evidence="1">The sequence shown here is derived from an EMBL/GenBank/DDBJ whole genome shotgun (WGS) entry which is preliminary data.</text>
</comment>
<sequence length="96" mass="10786">MTKIMIPEELVEYYVKIGDITQDEINFRGPASDLANKPDGFPGHIKIAVVEMSREEISARGLGDKIGTVEDIVLHDRLNPIRKGLDFLGLGWCYKK</sequence>
<protein>
    <submittedName>
        <fullName evidence="1">Uncharacterized protein</fullName>
    </submittedName>
</protein>
<organism evidence="1 2">
    <name type="scientific">Fusarium langsethiae</name>
    <dbReference type="NCBI Taxonomy" id="179993"/>
    <lineage>
        <taxon>Eukaryota</taxon>
        <taxon>Fungi</taxon>
        <taxon>Dikarya</taxon>
        <taxon>Ascomycota</taxon>
        <taxon>Pezizomycotina</taxon>
        <taxon>Sordariomycetes</taxon>
        <taxon>Hypocreomycetidae</taxon>
        <taxon>Hypocreales</taxon>
        <taxon>Nectriaceae</taxon>
        <taxon>Fusarium</taxon>
    </lineage>
</organism>
<dbReference type="EMBL" id="JXCE01001180">
    <property type="protein sequence ID" value="KPA35383.1"/>
    <property type="molecule type" value="Genomic_DNA"/>
</dbReference>
<keyword evidence="2" id="KW-1185">Reference proteome</keyword>
<dbReference type="Proteomes" id="UP000037904">
    <property type="component" value="Unassembled WGS sequence"/>
</dbReference>
<evidence type="ECO:0000313" key="1">
    <source>
        <dbReference type="EMBL" id="KPA35383.1"/>
    </source>
</evidence>
<accession>A0A0M9EL99</accession>
<name>A0A0M9EL99_FUSLA</name>
<reference evidence="1 2" key="1">
    <citation type="submission" date="2015-04" db="EMBL/GenBank/DDBJ databases">
        <title>The draft genome sequence of Fusarium langsethiae, a T-2/HT-2 mycotoxin producer.</title>
        <authorList>
            <person name="Lysoe E."/>
            <person name="Divon H.H."/>
            <person name="Terzi V."/>
            <person name="Orru L."/>
            <person name="Lamontanara A."/>
            <person name="Kolseth A.-K."/>
            <person name="Frandsen R.J."/>
            <person name="Nielsen K."/>
            <person name="Thrane U."/>
        </authorList>
    </citation>
    <scope>NUCLEOTIDE SEQUENCE [LARGE SCALE GENOMIC DNA]</scope>
    <source>
        <strain evidence="1 2">Fl201059</strain>
    </source>
</reference>